<dbReference type="PANTHER" id="PTHR48125:SF10">
    <property type="entry name" value="OS12G0136300 PROTEIN"/>
    <property type="match status" value="1"/>
</dbReference>
<dbReference type="PANTHER" id="PTHR48125">
    <property type="entry name" value="LP07818P1"/>
    <property type="match status" value="1"/>
</dbReference>
<dbReference type="PRINTS" id="PR01217">
    <property type="entry name" value="PRICHEXTENSN"/>
</dbReference>
<feature type="coiled-coil region" evidence="1">
    <location>
        <begin position="403"/>
        <end position="437"/>
    </location>
</feature>
<protein>
    <submittedName>
        <fullName evidence="3">Myosin-2 heavy chain, non muscle</fullName>
    </submittedName>
</protein>
<feature type="coiled-coil region" evidence="1">
    <location>
        <begin position="274"/>
        <end position="350"/>
    </location>
</feature>
<sequence>PPPLSPPPPPPPPHLPPPPPHLSPPPPPLSPPPPPPPHLSPPSPHLSSPPPPPHLSPPPPPPPPIFRGSSLNEMEKEVLPVKTIETQPPQPSLSFSSLRGEENETFEGISERTKEIQRMLHRQFKAEMEAEKMQMNREMNACILKECSRIEAEYENKIKLDRVRYQDECDTSLKEQKQLMELNKQLRTHVETVEREMTDLRRERDKLEEMHRILGKKYEAVIEEFQEMKEDNKKVKMNLKEISVEHENLKTSQILDKKSSASAQAELQYYYEVANKDSTKKRQLEAQLDDAETKRSNAERVSQELSSDLKELQNRYGIMNKINLQIQSDFESVNREVKRLQKQLMDVNNAHATIVESDKTARKENERLVASENALKMEIISLRQKLTISDKMEHDVLTFKRDAEVYRKELDAFRIENQALRNEINFYCDSINKMKAEMKLTDNDLLSSRQEAHQLKKQMLSEFRKEDDLLAATDPRFTASMSGSRLSPLQYTNEGMPSLNTASVMNPLNIPPSYSRGKEGEEFCYSPQVFSNSVGKIIEKGDARDII</sequence>
<feature type="region of interest" description="Disordered" evidence="2">
    <location>
        <begin position="1"/>
        <end position="102"/>
    </location>
</feature>
<evidence type="ECO:0000256" key="1">
    <source>
        <dbReference type="SAM" id="Coils"/>
    </source>
</evidence>
<reference evidence="3 4" key="1">
    <citation type="journal article" date="2020" name="bioRxiv">
        <title>Metabolic contributions of an alphaproteobacterial endosymbiont in the apicomplexan Cardiosporidium cionae.</title>
        <authorList>
            <person name="Hunter E.S."/>
            <person name="Paight C.J."/>
            <person name="Lane C.E."/>
        </authorList>
    </citation>
    <scope>NUCLEOTIDE SEQUENCE [LARGE SCALE GENOMIC DNA]</scope>
    <source>
        <strain evidence="3">ESH_2018</strain>
    </source>
</reference>
<proteinExistence type="predicted"/>
<dbReference type="Proteomes" id="UP000823046">
    <property type="component" value="Unassembled WGS sequence"/>
</dbReference>
<feature type="non-terminal residue" evidence="3">
    <location>
        <position position="1"/>
    </location>
</feature>
<organism evidence="3 4">
    <name type="scientific">Cardiosporidium cionae</name>
    <dbReference type="NCBI Taxonomy" id="476202"/>
    <lineage>
        <taxon>Eukaryota</taxon>
        <taxon>Sar</taxon>
        <taxon>Alveolata</taxon>
        <taxon>Apicomplexa</taxon>
        <taxon>Aconoidasida</taxon>
        <taxon>Nephromycida</taxon>
        <taxon>Cardiosporidium</taxon>
    </lineage>
</organism>
<feature type="compositionally biased region" description="Pro residues" evidence="2">
    <location>
        <begin position="1"/>
        <end position="65"/>
    </location>
</feature>
<evidence type="ECO:0000313" key="3">
    <source>
        <dbReference type="EMBL" id="KAF8819436.1"/>
    </source>
</evidence>
<feature type="coiled-coil region" evidence="1">
    <location>
        <begin position="176"/>
        <end position="245"/>
    </location>
</feature>
<name>A0ABQ7J609_9APIC</name>
<evidence type="ECO:0000313" key="4">
    <source>
        <dbReference type="Proteomes" id="UP000823046"/>
    </source>
</evidence>
<keyword evidence="4" id="KW-1185">Reference proteome</keyword>
<gene>
    <name evidence="3" type="ORF">IE077_001032</name>
</gene>
<evidence type="ECO:0000256" key="2">
    <source>
        <dbReference type="SAM" id="MobiDB-lite"/>
    </source>
</evidence>
<accession>A0ABQ7J609</accession>
<keyword evidence="1" id="KW-0175">Coiled coil</keyword>
<comment type="caution">
    <text evidence="3">The sequence shown here is derived from an EMBL/GenBank/DDBJ whole genome shotgun (WGS) entry which is preliminary data.</text>
</comment>
<dbReference type="EMBL" id="JADAQX010000758">
    <property type="protein sequence ID" value="KAF8819436.1"/>
    <property type="molecule type" value="Genomic_DNA"/>
</dbReference>